<feature type="domain" description="TonB-dependent receptor plug" evidence="2">
    <location>
        <begin position="15"/>
        <end position="123"/>
    </location>
</feature>
<evidence type="ECO:0000313" key="4">
    <source>
        <dbReference type="Proteomes" id="UP000516105"/>
    </source>
</evidence>
<protein>
    <submittedName>
        <fullName evidence="3">TonB-dependent receptor plug domain-containing protein</fullName>
    </submittedName>
</protein>
<evidence type="ECO:0000259" key="2">
    <source>
        <dbReference type="Pfam" id="PF07715"/>
    </source>
</evidence>
<comment type="similarity">
    <text evidence="1">Belongs to the TonB-dependent receptor family.</text>
</comment>
<name>A0ABX6T7J5_9SPHN</name>
<gene>
    <name evidence="3" type="ORF">H9L14_14850</name>
</gene>
<dbReference type="PANTHER" id="PTHR47234:SF2">
    <property type="entry name" value="TONB-DEPENDENT RECEPTOR"/>
    <property type="match status" value="1"/>
</dbReference>
<dbReference type="InterPro" id="IPR012910">
    <property type="entry name" value="Plug_dom"/>
</dbReference>
<keyword evidence="1" id="KW-0472">Membrane</keyword>
<dbReference type="PANTHER" id="PTHR47234">
    <property type="match status" value="1"/>
</dbReference>
<evidence type="ECO:0000313" key="3">
    <source>
        <dbReference type="EMBL" id="QNP45760.1"/>
    </source>
</evidence>
<keyword evidence="1" id="KW-0998">Cell outer membrane</keyword>
<keyword evidence="4" id="KW-1185">Reference proteome</keyword>
<dbReference type="Gene3D" id="2.170.130.10">
    <property type="entry name" value="TonB-dependent receptor, plug domain"/>
    <property type="match status" value="1"/>
</dbReference>
<organism evidence="3 4">
    <name type="scientific">Sphingomonas sediminicola</name>
    <dbReference type="NCBI Taxonomy" id="386874"/>
    <lineage>
        <taxon>Bacteria</taxon>
        <taxon>Pseudomonadati</taxon>
        <taxon>Pseudomonadota</taxon>
        <taxon>Alphaproteobacteria</taxon>
        <taxon>Sphingomonadales</taxon>
        <taxon>Sphingomonadaceae</taxon>
        <taxon>Sphingomonas</taxon>
    </lineage>
</organism>
<dbReference type="PROSITE" id="PS52016">
    <property type="entry name" value="TONB_DEPENDENT_REC_3"/>
    <property type="match status" value="1"/>
</dbReference>
<dbReference type="SUPFAM" id="SSF56935">
    <property type="entry name" value="Porins"/>
    <property type="match status" value="1"/>
</dbReference>
<evidence type="ECO:0000256" key="1">
    <source>
        <dbReference type="PROSITE-ProRule" id="PRU01360"/>
    </source>
</evidence>
<reference evidence="3 4" key="1">
    <citation type="submission" date="2020-08" db="EMBL/GenBank/DDBJ databases">
        <title>Genome sequence of Sphingomonas sediminicola KACC 15039T.</title>
        <authorList>
            <person name="Hyun D.-W."/>
            <person name="Bae J.-W."/>
        </authorList>
    </citation>
    <scope>NUCLEOTIDE SEQUENCE [LARGE SCALE GENOMIC DNA]</scope>
    <source>
        <strain evidence="3 4">KACC 15039</strain>
    </source>
</reference>
<sequence length="677" mass="74010">MITGSRIPRTDLTAVSPVTLIEAGEIKLQGATNVEEVLNQLPQVNPSQGLLSPPGTTGTATVDLRGIGSVRTLVLVNGHRLMPGDPRHPEPDINSIPTSLIGRVEVLTGGAAAVYGSDAVAGVVNFILDTKLEGLKVDGQVGYFQHDNRDKFARELLNAKDIPYPRGSVWDGRRENVSVAFGRSFFDDRAHVTIYGGYRHFKAVTQDQRDYGSCPITATMFDQRLTSLLECGGPRVSYPGNYFDNLGNAYQVTSDRTFVTGLSRFNYAPWHFIQWPDKRYTAGGFANFDVSEALRAYAEIMAMKDRASWQVGPSGDFFNTETINCDNPLLSEQQRLLICRTGNYVGQIAVLDANGNLVETIGQPTPFVDPVTGATYSRAWLLIGRRNIEGGSLQDVLEHKSVRLLAGFKGDLGRGISYDASYLYGRVSLDRQYLNNLSISRLGKALDVISDPSTEQPICRSVLIARELGSSAPDADADCVPWDVFTTGGVTAQATAYLSIPPSMTGWFREQVGNVNATVQLDRWGLAVHGPMKARQSTSAQNFGKILSISIPMHSLRPATLPVSASAFFPFTVQSTQKRSSARRAFRCSPTRWCNASLSKEDFANPGTGTLEAVPPAKPTNWHSILQPSEGCGFARAGRERTVRRMLKSFSLRRNPPLFFAIPAPALLPRRRKCSAP</sequence>
<dbReference type="InterPro" id="IPR039426">
    <property type="entry name" value="TonB-dep_rcpt-like"/>
</dbReference>
<keyword evidence="1" id="KW-0813">Transport</keyword>
<keyword evidence="1" id="KW-1134">Transmembrane beta strand</keyword>
<dbReference type="Pfam" id="PF07715">
    <property type="entry name" value="Plug"/>
    <property type="match status" value="1"/>
</dbReference>
<dbReference type="Proteomes" id="UP000516105">
    <property type="component" value="Chromosome"/>
</dbReference>
<accession>A0ABX6T7J5</accession>
<dbReference type="EMBL" id="CP060782">
    <property type="protein sequence ID" value="QNP45760.1"/>
    <property type="molecule type" value="Genomic_DNA"/>
</dbReference>
<comment type="subcellular location">
    <subcellularLocation>
        <location evidence="1">Cell outer membrane</location>
        <topology evidence="1">Multi-pass membrane protein</topology>
    </subcellularLocation>
</comment>
<keyword evidence="1" id="KW-0812">Transmembrane</keyword>
<proteinExistence type="inferred from homology"/>
<keyword evidence="3" id="KW-0675">Receptor</keyword>
<dbReference type="InterPro" id="IPR037066">
    <property type="entry name" value="Plug_dom_sf"/>
</dbReference>